<comment type="caution">
    <text evidence="2">The sequence shown here is derived from an EMBL/GenBank/DDBJ whole genome shotgun (WGS) entry which is preliminary data.</text>
</comment>
<feature type="transmembrane region" description="Helical" evidence="1">
    <location>
        <begin position="135"/>
        <end position="158"/>
    </location>
</feature>
<name>A0A2I1RJQ0_FAUOS</name>
<keyword evidence="1" id="KW-0812">Transmembrane</keyword>
<accession>A0A2I1RJQ0</accession>
<evidence type="ECO:0000313" key="2">
    <source>
        <dbReference type="EMBL" id="PKZ69324.1"/>
    </source>
</evidence>
<evidence type="ECO:0000256" key="1">
    <source>
        <dbReference type="SAM" id="Phobius"/>
    </source>
</evidence>
<feature type="transmembrane region" description="Helical" evidence="1">
    <location>
        <begin position="298"/>
        <end position="316"/>
    </location>
</feature>
<organism evidence="2 3">
    <name type="scientific">Faucicola osloensis</name>
    <name type="common">Moraxella osloensis</name>
    <dbReference type="NCBI Taxonomy" id="34062"/>
    <lineage>
        <taxon>Bacteria</taxon>
        <taxon>Pseudomonadati</taxon>
        <taxon>Pseudomonadota</taxon>
        <taxon>Gammaproteobacteria</taxon>
        <taxon>Moraxellales</taxon>
        <taxon>Moraxellaceae</taxon>
        <taxon>Faucicola</taxon>
    </lineage>
</organism>
<keyword evidence="1" id="KW-1133">Transmembrane helix</keyword>
<dbReference type="AlphaFoldDB" id="A0A2I1RJQ0"/>
<protein>
    <submittedName>
        <fullName evidence="2">Uncharacterized protein</fullName>
    </submittedName>
</protein>
<feature type="transmembrane region" description="Helical" evidence="1">
    <location>
        <begin position="170"/>
        <end position="189"/>
    </location>
</feature>
<feature type="transmembrane region" description="Helical" evidence="1">
    <location>
        <begin position="272"/>
        <end position="292"/>
    </location>
</feature>
<reference evidence="2 3" key="1">
    <citation type="submission" date="2017-12" db="EMBL/GenBank/DDBJ databases">
        <title>Phylogenetic diversity of female urinary microbiome.</title>
        <authorList>
            <person name="Thomas-White K."/>
            <person name="Wolfe A.J."/>
        </authorList>
    </citation>
    <scope>NUCLEOTIDE SEQUENCE [LARGE SCALE GENOMIC DNA]</scope>
    <source>
        <strain evidence="2 3">UMB0416</strain>
    </source>
</reference>
<dbReference type="SUPFAM" id="SSF161070">
    <property type="entry name" value="SNF-like"/>
    <property type="match status" value="1"/>
</dbReference>
<feature type="transmembrane region" description="Helical" evidence="1">
    <location>
        <begin position="78"/>
        <end position="99"/>
    </location>
</feature>
<proteinExistence type="predicted"/>
<feature type="transmembrane region" description="Helical" evidence="1">
    <location>
        <begin position="105"/>
        <end position="128"/>
    </location>
</feature>
<feature type="transmembrane region" description="Helical" evidence="1">
    <location>
        <begin position="214"/>
        <end position="233"/>
    </location>
</feature>
<gene>
    <name evidence="2" type="ORF">CYJ96_04140</name>
</gene>
<feature type="transmembrane region" description="Helical" evidence="1">
    <location>
        <begin position="337"/>
        <end position="359"/>
    </location>
</feature>
<dbReference type="EMBL" id="PKJS01000004">
    <property type="protein sequence ID" value="PKZ69324.1"/>
    <property type="molecule type" value="Genomic_DNA"/>
</dbReference>
<dbReference type="Proteomes" id="UP000234914">
    <property type="component" value="Unassembled WGS sequence"/>
</dbReference>
<keyword evidence="1" id="KW-0472">Membrane</keyword>
<dbReference type="InterPro" id="IPR037272">
    <property type="entry name" value="SNS_sf"/>
</dbReference>
<dbReference type="RefSeq" id="WP_101964035.1">
    <property type="nucleotide sequence ID" value="NZ_PKJS01000004.1"/>
</dbReference>
<sequence length="363" mass="39393">MPFNRLQPMLIASLLPLLVFTWFSRDYIGQVDFWLLWLVAMTLVGLPLVFAEIGLAHRSGTSPLVGLPMLTREADVSTVWRGFGWLTIVLLLAVVGHLLASSGEIIHPLVSSITLAALLAIMALLVIGLSFIKHLAGWLAVGFAVAALVVNVMQGGFVAWQMTATSLTEWAGAVVLALVCVGASTGLYWHARTHQMLTMNTTATDQARESASRYVLPVWSFQLLAGALIAMTLSPNSAMAAVLNALAMLAGAAYLLHILTHQVSLRWQQQQFNFLALVVLAVLSLALAMVPTAWLNQLIIVISLVTAVWLAVFAGWQMKISHLRKSLNFSSEGLYNLWRIAVRIIVPLAVVLAMVGWVLGLAK</sequence>
<evidence type="ECO:0000313" key="3">
    <source>
        <dbReference type="Proteomes" id="UP000234914"/>
    </source>
</evidence>
<feature type="transmembrane region" description="Helical" evidence="1">
    <location>
        <begin position="239"/>
        <end position="260"/>
    </location>
</feature>
<feature type="transmembrane region" description="Helical" evidence="1">
    <location>
        <begin position="35"/>
        <end position="57"/>
    </location>
</feature>